<dbReference type="InterPro" id="IPR059164">
    <property type="entry name" value="HAT_PRP39_C"/>
</dbReference>
<dbReference type="InterPro" id="IPR011990">
    <property type="entry name" value="TPR-like_helical_dom_sf"/>
</dbReference>
<dbReference type="AlphaFoldDB" id="A0A8X7NS88"/>
<evidence type="ECO:0000256" key="3">
    <source>
        <dbReference type="ARBA" id="ARBA00022737"/>
    </source>
</evidence>
<evidence type="ECO:0000313" key="8">
    <source>
        <dbReference type="EMBL" id="KAF6059442.1"/>
    </source>
</evidence>
<gene>
    <name evidence="8" type="ORF">FOB60_001024</name>
</gene>
<accession>A0A8X7NS88</accession>
<evidence type="ECO:0000256" key="5">
    <source>
        <dbReference type="ARBA" id="ARBA00023242"/>
    </source>
</evidence>
<dbReference type="GO" id="GO:0071004">
    <property type="term" value="C:U2-type prespliceosome"/>
    <property type="evidence" value="ECO:0007669"/>
    <property type="project" value="TreeGrafter"/>
</dbReference>
<keyword evidence="4" id="KW-0508">mRNA splicing</keyword>
<dbReference type="Gene3D" id="1.25.40.10">
    <property type="entry name" value="Tetratricopeptide repeat domain"/>
    <property type="match status" value="2"/>
</dbReference>
<dbReference type="Pfam" id="PF23240">
    <property type="entry name" value="HAT_PRP39_N"/>
    <property type="match status" value="1"/>
</dbReference>
<protein>
    <recommendedName>
        <fullName evidence="10">Suppressor of forked domain-containing protein</fullName>
    </recommendedName>
</protein>
<reference evidence="8" key="1">
    <citation type="submission" date="2020-03" db="EMBL/GenBank/DDBJ databases">
        <title>FDA dAtabase for Regulatory Grade micrObial Sequences (FDA-ARGOS): Supporting development and validation of Infectious Disease Dx tests.</title>
        <authorList>
            <person name="Campos J."/>
            <person name="Goldberg B."/>
            <person name="Tallon L."/>
            <person name="Sadzewicz L."/>
            <person name="Vavikolanu K."/>
            <person name="Mehta A."/>
            <person name="Aluvathingal J."/>
            <person name="Nadendla S."/>
            <person name="Nandy P."/>
            <person name="Geyer C."/>
            <person name="Yan Y."/>
            <person name="Sichtig H."/>
        </authorList>
    </citation>
    <scope>NUCLEOTIDE SEQUENCE [LARGE SCALE GENOMIC DNA]</scope>
    <source>
        <strain evidence="8">FDAARGOS_652</strain>
    </source>
</reference>
<dbReference type="GO" id="GO:0030627">
    <property type="term" value="F:pre-mRNA 5'-splice site binding"/>
    <property type="evidence" value="ECO:0007669"/>
    <property type="project" value="TreeGrafter"/>
</dbReference>
<evidence type="ECO:0000256" key="6">
    <source>
        <dbReference type="ARBA" id="ARBA00038019"/>
    </source>
</evidence>
<keyword evidence="3" id="KW-0677">Repeat</keyword>
<comment type="subcellular location">
    <subcellularLocation>
        <location evidence="1">Nucleus</location>
    </subcellularLocation>
</comment>
<keyword evidence="2" id="KW-0507">mRNA processing</keyword>
<evidence type="ECO:0000256" key="2">
    <source>
        <dbReference type="ARBA" id="ARBA00022664"/>
    </source>
</evidence>
<evidence type="ECO:0000313" key="9">
    <source>
        <dbReference type="Proteomes" id="UP000590412"/>
    </source>
</evidence>
<dbReference type="PANTHER" id="PTHR17204">
    <property type="entry name" value="PRE-MRNA PROCESSING PROTEIN PRP39-RELATED"/>
    <property type="match status" value="1"/>
</dbReference>
<dbReference type="SUPFAM" id="SSF48452">
    <property type="entry name" value="TPR-like"/>
    <property type="match status" value="1"/>
</dbReference>
<dbReference type="OrthoDB" id="10265668at2759"/>
<proteinExistence type="inferred from homology"/>
<evidence type="ECO:0000256" key="7">
    <source>
        <dbReference type="SAM" id="MobiDB-lite"/>
    </source>
</evidence>
<name>A0A8X7NS88_CANPA</name>
<sequence>MTTLSPLPSELDFKIASTTTSLNDYADSLERELEKNPNDIDIWNRLFDAIDHTIADNVSQEDSFKSTLSDEVQTKIYNTYKTLLLRFPYLDEIWKKWSVVEFKLKGLDASVDILRMAVESFPYSVSLWVDYLTALKSIPGTNPEQFRSIYREALRYNEFHFSSHPIWDKAIEFETESEPNSKRLLSLYLKVIKIPLYQYAQYYSQFTEINKNFDIHELMGKEILIGYVEKFGKSKVEDLSLIEKHQIIDDFFATVFASTQAKVSSNWEYEQQLLHQEFSFDRKEIEEERNVWLEYTNREIASYDACKDKNQYDLICNLFERALIPNCFDEELWLKYIKFIEESSLAEEEKREIEKEIYLRANGKFIPLNQCMMRKLYAYFLLKKGEIDSAIEYLFDWMKSLSGTSKQYFKSPYLEMTREILQIWKKLLSQGKFQEALEFVIENYFGKPQEKRVKSEANKESRDRKLYQLSDTLLHSFARFLNDDSIPIVIEYCFDIYVRQRESTKIRNFFNKHHKETSLLRSLSFWKFMFEYEGVIENNLSNLKSIEYLIRIESQLPKSAIDMFVDWYYDIASANISELLVINKGRSDDSMILKELQLSNSVFYNASTRKRMARSNYRVLDSPRYEEDPEQRYLDLCSKQAGHPAVFVDANPEITNSFLNGGKQIDLTKNTTPVPPLPTFKGVEKVQALAKRKSHKPRTSRS</sequence>
<organism evidence="8 9">
    <name type="scientific">Candida parapsilosis</name>
    <name type="common">Yeast</name>
    <dbReference type="NCBI Taxonomy" id="5480"/>
    <lineage>
        <taxon>Eukaryota</taxon>
        <taxon>Fungi</taxon>
        <taxon>Dikarya</taxon>
        <taxon>Ascomycota</taxon>
        <taxon>Saccharomycotina</taxon>
        <taxon>Pichiomycetes</taxon>
        <taxon>Debaryomycetaceae</taxon>
        <taxon>Candida/Lodderomyces clade</taxon>
        <taxon>Candida</taxon>
    </lineage>
</organism>
<dbReference type="SMART" id="SM00386">
    <property type="entry name" value="HAT"/>
    <property type="match status" value="4"/>
</dbReference>
<dbReference type="PANTHER" id="PTHR17204:SF5">
    <property type="entry name" value="PRE-MRNA-PROCESSING FACTOR 39"/>
    <property type="match status" value="1"/>
</dbReference>
<feature type="compositionally biased region" description="Basic residues" evidence="7">
    <location>
        <begin position="690"/>
        <end position="702"/>
    </location>
</feature>
<dbReference type="GO" id="GO:0005685">
    <property type="term" value="C:U1 snRNP"/>
    <property type="evidence" value="ECO:0007669"/>
    <property type="project" value="TreeGrafter"/>
</dbReference>
<dbReference type="InterPro" id="IPR003107">
    <property type="entry name" value="HAT"/>
</dbReference>
<dbReference type="Proteomes" id="UP000590412">
    <property type="component" value="Unassembled WGS sequence"/>
</dbReference>
<evidence type="ECO:0000256" key="1">
    <source>
        <dbReference type="ARBA" id="ARBA00004123"/>
    </source>
</evidence>
<comment type="similarity">
    <text evidence="6">Belongs to the PRP39 family.</text>
</comment>
<dbReference type="Pfam" id="PF23241">
    <property type="entry name" value="HAT_PRP39_C"/>
    <property type="match status" value="1"/>
</dbReference>
<dbReference type="EMBL" id="JABWAB010000001">
    <property type="protein sequence ID" value="KAF6059442.1"/>
    <property type="molecule type" value="Genomic_DNA"/>
</dbReference>
<evidence type="ECO:0000256" key="4">
    <source>
        <dbReference type="ARBA" id="ARBA00023187"/>
    </source>
</evidence>
<keyword evidence="5" id="KW-0539">Nucleus</keyword>
<evidence type="ECO:0008006" key="10">
    <source>
        <dbReference type="Google" id="ProtNLM"/>
    </source>
</evidence>
<dbReference type="GO" id="GO:0000395">
    <property type="term" value="P:mRNA 5'-splice site recognition"/>
    <property type="evidence" value="ECO:0007669"/>
    <property type="project" value="TreeGrafter"/>
</dbReference>
<dbReference type="GO" id="GO:0000243">
    <property type="term" value="C:commitment complex"/>
    <property type="evidence" value="ECO:0007669"/>
    <property type="project" value="TreeGrafter"/>
</dbReference>
<comment type="caution">
    <text evidence="8">The sequence shown here is derived from an EMBL/GenBank/DDBJ whole genome shotgun (WGS) entry which is preliminary data.</text>
</comment>
<feature type="region of interest" description="Disordered" evidence="7">
    <location>
        <begin position="669"/>
        <end position="702"/>
    </location>
</feature>